<evidence type="ECO:0000259" key="2">
    <source>
        <dbReference type="Pfam" id="PF15655"/>
    </source>
</evidence>
<evidence type="ECO:0000256" key="1">
    <source>
        <dbReference type="SAM" id="MobiDB-lite"/>
    </source>
</evidence>
<gene>
    <name evidence="3" type="ORF">F0185_18175</name>
</gene>
<feature type="region of interest" description="Disordered" evidence="1">
    <location>
        <begin position="1"/>
        <end position="69"/>
    </location>
</feature>
<accession>A0ABX0LMD4</accession>
<comment type="caution">
    <text evidence="3">The sequence shown here is derived from an EMBL/GenBank/DDBJ whole genome shotgun (WGS) entry which is preliminary data.</text>
</comment>
<sequence length="382" mass="41250">MSEPCWGPSISSAPGWTSPWPTCRTRRCPKRPSSPITSSNGSKSRAPLPGRKRGSRSAPPPSPTPERAMLDLPVRPTFLDFHERAFSADDIAFLLTKPSIRGLTFTGCAIGDEEIGALCALPRLERLWLAGSAVTDAVLPAIARVPALNWLVLDNTGITGAGLAALAGHVTLRNLSLRNTRADDACVPYIARIAPLSNVDLAGSAITRDGLLALAAHPAVGLCADDALAPGLAEEFVREQRRLASRTPPGFVAGAGEETAALAALRGFWDGISAWETQLALDKATDPLFTDWRQPVRSAIFAQYCTPRHSTSGQAVASSFGMPPTYARHSVIDVEWLTARKVCVYTTHHAHLQCRFVLMKKGNTWLLDHMQNLFDGWKKGYL</sequence>
<evidence type="ECO:0000313" key="4">
    <source>
        <dbReference type="Proteomes" id="UP000785613"/>
    </source>
</evidence>
<feature type="domain" description="NTF2 fold immunity protein" evidence="2">
    <location>
        <begin position="265"/>
        <end position="379"/>
    </location>
</feature>
<organism evidence="3 4">
    <name type="scientific">Massilia rubra</name>
    <dbReference type="NCBI Taxonomy" id="2607910"/>
    <lineage>
        <taxon>Bacteria</taxon>
        <taxon>Pseudomonadati</taxon>
        <taxon>Pseudomonadota</taxon>
        <taxon>Betaproteobacteria</taxon>
        <taxon>Burkholderiales</taxon>
        <taxon>Oxalobacteraceae</taxon>
        <taxon>Telluria group</taxon>
        <taxon>Massilia</taxon>
    </lineage>
</organism>
<dbReference type="Proteomes" id="UP000785613">
    <property type="component" value="Unassembled WGS sequence"/>
</dbReference>
<reference evidence="3 4" key="1">
    <citation type="submission" date="2019-09" db="EMBL/GenBank/DDBJ databases">
        <title>Taxonomy of Antarctic Massilia spp.: description of Massilia rubra sp. nov., Massilia aquatica sp. nov., Massilia mucilaginosa sp. nov., Massilia frigida sp. nov. isolated from streams, lakes and regoliths.</title>
        <authorList>
            <person name="Holochova P."/>
            <person name="Sedlacek I."/>
            <person name="Kralova S."/>
            <person name="Maslanova I."/>
            <person name="Busse H.-J."/>
            <person name="Stankova E."/>
            <person name="Vrbovska V."/>
            <person name="Kovarovic V."/>
            <person name="Bartak M."/>
            <person name="Svec P."/>
            <person name="Pantucek R."/>
        </authorList>
    </citation>
    <scope>NUCLEOTIDE SEQUENCE [LARGE SCALE GENOMIC DNA]</scope>
    <source>
        <strain evidence="3 4">CCM 8692</strain>
    </source>
</reference>
<name>A0ABX0LMD4_9BURK</name>
<keyword evidence="4" id="KW-1185">Reference proteome</keyword>
<protein>
    <recommendedName>
        <fullName evidence="2">NTF2 fold immunity protein domain-containing protein</fullName>
    </recommendedName>
</protein>
<dbReference type="InterPro" id="IPR028049">
    <property type="entry name" value="Imm-NTF2"/>
</dbReference>
<dbReference type="Gene3D" id="3.80.10.10">
    <property type="entry name" value="Ribonuclease Inhibitor"/>
    <property type="match status" value="1"/>
</dbReference>
<proteinExistence type="predicted"/>
<dbReference type="SUPFAM" id="SSF52047">
    <property type="entry name" value="RNI-like"/>
    <property type="match status" value="1"/>
</dbReference>
<dbReference type="EMBL" id="VUYU01000011">
    <property type="protein sequence ID" value="NHZ35495.1"/>
    <property type="molecule type" value="Genomic_DNA"/>
</dbReference>
<dbReference type="InterPro" id="IPR032675">
    <property type="entry name" value="LRR_dom_sf"/>
</dbReference>
<evidence type="ECO:0000313" key="3">
    <source>
        <dbReference type="EMBL" id="NHZ35495.1"/>
    </source>
</evidence>
<dbReference type="Pfam" id="PF15655">
    <property type="entry name" value="Imm-NTF2"/>
    <property type="match status" value="1"/>
</dbReference>